<dbReference type="Pfam" id="PF13508">
    <property type="entry name" value="Acetyltransf_7"/>
    <property type="match status" value="1"/>
</dbReference>
<keyword evidence="6" id="KW-1185">Reference proteome</keyword>
<evidence type="ECO:0000256" key="3">
    <source>
        <dbReference type="SAM" id="MobiDB-lite"/>
    </source>
</evidence>
<evidence type="ECO:0000256" key="2">
    <source>
        <dbReference type="ARBA" id="ARBA00023315"/>
    </source>
</evidence>
<protein>
    <submittedName>
        <fullName evidence="5">GNAT family N-acetyltransferase</fullName>
        <ecNumber evidence="5">2.3.-.-</ecNumber>
    </submittedName>
</protein>
<dbReference type="RefSeq" id="WP_222921794.1">
    <property type="nucleotide sequence ID" value="NZ_CP082286.1"/>
</dbReference>
<dbReference type="InterPro" id="IPR050832">
    <property type="entry name" value="Bact_Acetyltransf"/>
</dbReference>
<proteinExistence type="predicted"/>
<evidence type="ECO:0000259" key="4">
    <source>
        <dbReference type="PROSITE" id="PS51186"/>
    </source>
</evidence>
<keyword evidence="2 5" id="KW-0012">Acyltransferase</keyword>
<dbReference type="Gene3D" id="3.40.630.30">
    <property type="match status" value="1"/>
</dbReference>
<feature type="domain" description="N-acetyltransferase" evidence="4">
    <location>
        <begin position="2"/>
        <end position="194"/>
    </location>
</feature>
<dbReference type="PANTHER" id="PTHR43877">
    <property type="entry name" value="AMINOALKYLPHOSPHONATE N-ACETYLTRANSFERASE-RELATED-RELATED"/>
    <property type="match status" value="1"/>
</dbReference>
<feature type="compositionally biased region" description="Basic and acidic residues" evidence="3">
    <location>
        <begin position="77"/>
        <end position="86"/>
    </location>
</feature>
<dbReference type="Proteomes" id="UP001589595">
    <property type="component" value="Unassembled WGS sequence"/>
</dbReference>
<dbReference type="CDD" id="cd04301">
    <property type="entry name" value="NAT_SF"/>
    <property type="match status" value="1"/>
</dbReference>
<gene>
    <name evidence="5" type="ORF">ACFFOL_00590</name>
</gene>
<evidence type="ECO:0000256" key="1">
    <source>
        <dbReference type="ARBA" id="ARBA00022679"/>
    </source>
</evidence>
<accession>A0ABD5MFR2</accession>
<dbReference type="PROSITE" id="PS51186">
    <property type="entry name" value="GNAT"/>
    <property type="match status" value="1"/>
</dbReference>
<dbReference type="InterPro" id="IPR016181">
    <property type="entry name" value="Acyl_CoA_acyltransferase"/>
</dbReference>
<evidence type="ECO:0000313" key="5">
    <source>
        <dbReference type="EMBL" id="MFB9822683.1"/>
    </source>
</evidence>
<comment type="caution">
    <text evidence="5">The sequence shown here is derived from an EMBL/GenBank/DDBJ whole genome shotgun (WGS) entry which is preliminary data.</text>
</comment>
<dbReference type="AlphaFoldDB" id="A0ABD5MFR2"/>
<dbReference type="GeneID" id="67212012"/>
<dbReference type="SUPFAM" id="SSF55729">
    <property type="entry name" value="Acyl-CoA N-acyltransferases (Nat)"/>
    <property type="match status" value="1"/>
</dbReference>
<reference evidence="5" key="1">
    <citation type="submission" date="2024-09" db="EMBL/GenBank/DDBJ databases">
        <authorList>
            <person name="Sun Q."/>
        </authorList>
    </citation>
    <scope>NUCLEOTIDE SEQUENCE [LARGE SCALE GENOMIC DNA]</scope>
    <source>
        <strain evidence="5">JCM 31273</strain>
    </source>
</reference>
<organism evidence="5 6">
    <name type="scientific">Halobaculum roseum</name>
    <dbReference type="NCBI Taxonomy" id="2175149"/>
    <lineage>
        <taxon>Archaea</taxon>
        <taxon>Methanobacteriati</taxon>
        <taxon>Methanobacteriota</taxon>
        <taxon>Stenosarchaea group</taxon>
        <taxon>Halobacteria</taxon>
        <taxon>Halobacteriales</taxon>
        <taxon>Haloferacaceae</taxon>
        <taxon>Halobaculum</taxon>
    </lineage>
</organism>
<dbReference type="EC" id="2.3.-.-" evidence="5"/>
<evidence type="ECO:0000313" key="6">
    <source>
        <dbReference type="Proteomes" id="UP001589595"/>
    </source>
</evidence>
<feature type="region of interest" description="Disordered" evidence="3">
    <location>
        <begin position="67"/>
        <end position="87"/>
    </location>
</feature>
<sequence length="196" mass="20369">MVTVREATGDDAAAVCRVHEASIRGLGTRGYDAEQVEAWAGDRSPADYDHLGNDAPRYDTVAVDSGAVDAGAGDGEPSGRDTDDGGRVVGFGTLIPSRRDYLADGPGAGPPGTVEAVYVHPDRAGEGVGTALLADLERAAGDRGLGALGMHASLNAVGFYERHGYTRVRAVTHEFGGDDCEVTGTVVELWKRIEDG</sequence>
<dbReference type="InterPro" id="IPR000182">
    <property type="entry name" value="GNAT_dom"/>
</dbReference>
<name>A0ABD5MFR2_9EURY</name>
<keyword evidence="1 5" id="KW-0808">Transferase</keyword>
<dbReference type="GO" id="GO:0016746">
    <property type="term" value="F:acyltransferase activity"/>
    <property type="evidence" value="ECO:0007669"/>
    <property type="project" value="UniProtKB-KW"/>
</dbReference>
<dbReference type="EMBL" id="JBHMAJ010000001">
    <property type="protein sequence ID" value="MFB9822683.1"/>
    <property type="molecule type" value="Genomic_DNA"/>
</dbReference>